<evidence type="ECO:0000256" key="1">
    <source>
        <dbReference type="ARBA" id="ARBA00001933"/>
    </source>
</evidence>
<dbReference type="Gene3D" id="3.40.640.10">
    <property type="entry name" value="Type I PLP-dependent aspartate aminotransferase-like (Major domain)"/>
    <property type="match status" value="1"/>
</dbReference>
<evidence type="ECO:0000256" key="2">
    <source>
        <dbReference type="ARBA" id="ARBA00007441"/>
    </source>
</evidence>
<evidence type="ECO:0000313" key="8">
    <source>
        <dbReference type="EMBL" id="QTX31993.1"/>
    </source>
</evidence>
<dbReference type="InterPro" id="IPR015424">
    <property type="entry name" value="PyrdxlP-dep_Trfase"/>
</dbReference>
<name>A0A9Q7AM99_9BACT</name>
<protein>
    <recommendedName>
        <fullName evidence="6">Aminotransferase</fullName>
        <ecNumber evidence="6">2.6.1.-</ecNumber>
    </recommendedName>
</protein>
<evidence type="ECO:0000256" key="5">
    <source>
        <dbReference type="ARBA" id="ARBA00022898"/>
    </source>
</evidence>
<dbReference type="SUPFAM" id="SSF53383">
    <property type="entry name" value="PLP-dependent transferases"/>
    <property type="match status" value="1"/>
</dbReference>
<dbReference type="PROSITE" id="PS00105">
    <property type="entry name" value="AA_TRANSFER_CLASS_1"/>
    <property type="match status" value="1"/>
</dbReference>
<dbReference type="FunFam" id="3.40.640.10:FF:000033">
    <property type="entry name" value="Aspartate aminotransferase"/>
    <property type="match status" value="1"/>
</dbReference>
<evidence type="ECO:0000256" key="4">
    <source>
        <dbReference type="ARBA" id="ARBA00022679"/>
    </source>
</evidence>
<keyword evidence="5" id="KW-0663">Pyridoxal phosphate</keyword>
<dbReference type="Gene3D" id="3.90.1150.10">
    <property type="entry name" value="Aspartate Aminotransferase, domain 1"/>
    <property type="match status" value="1"/>
</dbReference>
<dbReference type="EMBL" id="CP072943">
    <property type="protein sequence ID" value="QTX31993.1"/>
    <property type="molecule type" value="Genomic_DNA"/>
</dbReference>
<comment type="cofactor">
    <cofactor evidence="1 6">
        <name>pyridoxal 5'-phosphate</name>
        <dbReference type="ChEBI" id="CHEBI:597326"/>
    </cofactor>
</comment>
<sequence length="397" mass="43160">MKLSARAMAMEASATLAVTAKAKELKRSGKPVISFGAGEPDFASPPAALEAARAAMERGETHYTAGAGIPELREAICRYYRERFGLDYDPSQALVGSGAKPLVYTAFGCILDPGDEVVVFAPAWVSYVEQIRLCGGREVVVDTAGTDFIPTMEALRKALTPRTVALLINTPCNPTGVVYDGALLKELAAFAEEHDLWIVFDEIYERLTYGTARHENIVALAPAAKERTVLINGVSKAFAMTGWRIGYALAPKPLLSKMSAFQGHLTSNACSISQWASVGAFRGAEEDVRAMHGAFEERRDLIVERLRAMPHIAFAEPEGAFYAFVDIRDCLGMKHDGLSLDDDVAFCSRLLEAEYVAAVPGSAFLAPGYVRFSYANAKEEIAEGMTRFHRFLDGLRA</sequence>
<dbReference type="Proteomes" id="UP000671879">
    <property type="component" value="Chromosome"/>
</dbReference>
<keyword evidence="4 6" id="KW-0808">Transferase</keyword>
<dbReference type="RefSeq" id="WP_274373193.1">
    <property type="nucleotide sequence ID" value="NZ_CP072943.1"/>
</dbReference>
<reference evidence="9" key="1">
    <citation type="submission" date="2021-04" db="EMBL/GenBank/DDBJ databases">
        <title>A novel Synergistetes isolate from a pyrite-forming mixed culture.</title>
        <authorList>
            <person name="Bunk B."/>
            <person name="Sproer C."/>
            <person name="Spring S."/>
            <person name="Pester M."/>
        </authorList>
    </citation>
    <scope>NUCLEOTIDE SEQUENCE [LARGE SCALE GENOMIC DNA]</scope>
    <source>
        <strain evidence="9">J.5.4.2-T.3.5.2</strain>
    </source>
</reference>
<dbReference type="PANTHER" id="PTHR46383:SF1">
    <property type="entry name" value="ASPARTATE AMINOTRANSFERASE"/>
    <property type="match status" value="1"/>
</dbReference>
<gene>
    <name evidence="8" type="ORF">KAR29_11830</name>
</gene>
<evidence type="ECO:0000259" key="7">
    <source>
        <dbReference type="Pfam" id="PF00155"/>
    </source>
</evidence>
<dbReference type="CDD" id="cd00609">
    <property type="entry name" value="AAT_like"/>
    <property type="match status" value="1"/>
</dbReference>
<evidence type="ECO:0000256" key="6">
    <source>
        <dbReference type="RuleBase" id="RU000481"/>
    </source>
</evidence>
<dbReference type="GO" id="GO:0030170">
    <property type="term" value="F:pyridoxal phosphate binding"/>
    <property type="evidence" value="ECO:0007669"/>
    <property type="project" value="InterPro"/>
</dbReference>
<dbReference type="InterPro" id="IPR015421">
    <property type="entry name" value="PyrdxlP-dep_Trfase_major"/>
</dbReference>
<dbReference type="PANTHER" id="PTHR46383">
    <property type="entry name" value="ASPARTATE AMINOTRANSFERASE"/>
    <property type="match status" value="1"/>
</dbReference>
<keyword evidence="3 6" id="KW-0032">Aminotransferase</keyword>
<accession>A0A9Q7AM99</accession>
<dbReference type="Pfam" id="PF00155">
    <property type="entry name" value="Aminotran_1_2"/>
    <property type="match status" value="1"/>
</dbReference>
<dbReference type="InterPro" id="IPR050596">
    <property type="entry name" value="AspAT/PAT-like"/>
</dbReference>
<dbReference type="InterPro" id="IPR004838">
    <property type="entry name" value="NHTrfase_class1_PyrdxlP-BS"/>
</dbReference>
<dbReference type="GO" id="GO:0006520">
    <property type="term" value="P:amino acid metabolic process"/>
    <property type="evidence" value="ECO:0007669"/>
    <property type="project" value="InterPro"/>
</dbReference>
<organism evidence="8 9">
    <name type="scientific">Aminithiophilus ramosus</name>
    <dbReference type="NCBI Taxonomy" id="3029084"/>
    <lineage>
        <taxon>Bacteria</taxon>
        <taxon>Thermotogati</taxon>
        <taxon>Synergistota</taxon>
        <taxon>Synergistia</taxon>
        <taxon>Synergistales</taxon>
        <taxon>Aminithiophilaceae</taxon>
        <taxon>Aminithiophilus</taxon>
    </lineage>
</organism>
<feature type="domain" description="Aminotransferase class I/classII large" evidence="7">
    <location>
        <begin position="31"/>
        <end position="380"/>
    </location>
</feature>
<comment type="similarity">
    <text evidence="2 6">Belongs to the class-I pyridoxal-phosphate-dependent aminotransferase family.</text>
</comment>
<keyword evidence="9" id="KW-1185">Reference proteome</keyword>
<evidence type="ECO:0000313" key="9">
    <source>
        <dbReference type="Proteomes" id="UP000671879"/>
    </source>
</evidence>
<proteinExistence type="inferred from homology"/>
<dbReference type="InterPro" id="IPR004839">
    <property type="entry name" value="Aminotransferase_I/II_large"/>
</dbReference>
<dbReference type="AlphaFoldDB" id="A0A9Q7AM99"/>
<evidence type="ECO:0000256" key="3">
    <source>
        <dbReference type="ARBA" id="ARBA00022576"/>
    </source>
</evidence>
<dbReference type="EC" id="2.6.1.-" evidence="6"/>
<dbReference type="GO" id="GO:0008483">
    <property type="term" value="F:transaminase activity"/>
    <property type="evidence" value="ECO:0007669"/>
    <property type="project" value="UniProtKB-KW"/>
</dbReference>
<dbReference type="InterPro" id="IPR015422">
    <property type="entry name" value="PyrdxlP-dep_Trfase_small"/>
</dbReference>
<dbReference type="KEGG" id="aram:KAR29_11830"/>